<name>A0A517YF32_9BACT</name>
<evidence type="ECO:0000313" key="3">
    <source>
        <dbReference type="Proteomes" id="UP000315017"/>
    </source>
</evidence>
<organism evidence="2 3">
    <name type="scientific">Anatilimnocola aggregata</name>
    <dbReference type="NCBI Taxonomy" id="2528021"/>
    <lineage>
        <taxon>Bacteria</taxon>
        <taxon>Pseudomonadati</taxon>
        <taxon>Planctomycetota</taxon>
        <taxon>Planctomycetia</taxon>
        <taxon>Pirellulales</taxon>
        <taxon>Pirellulaceae</taxon>
        <taxon>Anatilimnocola</taxon>
    </lineage>
</organism>
<accession>A0A517YF32</accession>
<protein>
    <submittedName>
        <fullName evidence="2">Uncharacterized protein</fullName>
    </submittedName>
</protein>
<feature type="compositionally biased region" description="Basic and acidic residues" evidence="1">
    <location>
        <begin position="382"/>
        <end position="393"/>
    </location>
</feature>
<dbReference type="KEGG" id="aagg:ETAA8_39480"/>
<gene>
    <name evidence="2" type="ORF">ETAA8_39480</name>
</gene>
<sequence length="410" mass="46639">MAEPKFHFETIPLPLNDGTFVDLATEADQRWLRLEQSAYRAAGNHYSALYHLKDGRYLQVKYQVHRWDGKGWMWSHSEVGFGEFHGQPQVVHPLYAAGVLIEWQEALPEDLRNARAEAMKPKPELPPRPLSHWCARNDRFEGRRITKPDKPLLVKVVLQELLYFAVEFLLVVRRGFKRCEHDEQCLLFLESQLNKRYYVDPEKWVGDRDTVPPASFRVTELPELKDATGVRFAIDRLSELLKPVIGKNSAFWVPLADPDLPTAAEAEAFPGEVDALLPDLEIAVGELQKAVNYWIEKANAPAPTPPPAPRRVLKEPSKDDFTAYRVWAATGATHDVVTETLAKVHKIIRVRGTVTKMIKRVSDWLEAGNVLPPLPARQKRSKPMDPSKIDMGKKQGKGKANDDDEEPENK</sequence>
<proteinExistence type="predicted"/>
<dbReference type="EMBL" id="CP036274">
    <property type="protein sequence ID" value="QDU28843.1"/>
    <property type="molecule type" value="Genomic_DNA"/>
</dbReference>
<evidence type="ECO:0000256" key="1">
    <source>
        <dbReference type="SAM" id="MobiDB-lite"/>
    </source>
</evidence>
<dbReference type="Proteomes" id="UP000315017">
    <property type="component" value="Chromosome"/>
</dbReference>
<dbReference type="AlphaFoldDB" id="A0A517YF32"/>
<feature type="region of interest" description="Disordered" evidence="1">
    <location>
        <begin position="371"/>
        <end position="410"/>
    </location>
</feature>
<reference evidence="2 3" key="1">
    <citation type="submission" date="2019-02" db="EMBL/GenBank/DDBJ databases">
        <title>Deep-cultivation of Planctomycetes and their phenomic and genomic characterization uncovers novel biology.</title>
        <authorList>
            <person name="Wiegand S."/>
            <person name="Jogler M."/>
            <person name="Boedeker C."/>
            <person name="Pinto D."/>
            <person name="Vollmers J."/>
            <person name="Rivas-Marin E."/>
            <person name="Kohn T."/>
            <person name="Peeters S.H."/>
            <person name="Heuer A."/>
            <person name="Rast P."/>
            <person name="Oberbeckmann S."/>
            <person name="Bunk B."/>
            <person name="Jeske O."/>
            <person name="Meyerdierks A."/>
            <person name="Storesund J.E."/>
            <person name="Kallscheuer N."/>
            <person name="Luecker S."/>
            <person name="Lage O.M."/>
            <person name="Pohl T."/>
            <person name="Merkel B.J."/>
            <person name="Hornburger P."/>
            <person name="Mueller R.-W."/>
            <person name="Bruemmer F."/>
            <person name="Labrenz M."/>
            <person name="Spormann A.M."/>
            <person name="Op den Camp H."/>
            <person name="Overmann J."/>
            <person name="Amann R."/>
            <person name="Jetten M.S.M."/>
            <person name="Mascher T."/>
            <person name="Medema M.H."/>
            <person name="Devos D.P."/>
            <person name="Kaster A.-K."/>
            <person name="Ovreas L."/>
            <person name="Rohde M."/>
            <person name="Galperin M.Y."/>
            <person name="Jogler C."/>
        </authorList>
    </citation>
    <scope>NUCLEOTIDE SEQUENCE [LARGE SCALE GENOMIC DNA]</scope>
    <source>
        <strain evidence="2 3">ETA_A8</strain>
    </source>
</reference>
<keyword evidence="3" id="KW-1185">Reference proteome</keyword>
<evidence type="ECO:0000313" key="2">
    <source>
        <dbReference type="EMBL" id="QDU28843.1"/>
    </source>
</evidence>
<dbReference type="RefSeq" id="WP_145091800.1">
    <property type="nucleotide sequence ID" value="NZ_CP036274.1"/>
</dbReference>